<dbReference type="EMBL" id="JATN01000322">
    <property type="protein sequence ID" value="EUC55855.1"/>
    <property type="molecule type" value="Genomic_DNA"/>
</dbReference>
<organism evidence="2 3">
    <name type="scientific">Rhizoctonia solani AG-3 Rhs1AP</name>
    <dbReference type="NCBI Taxonomy" id="1086054"/>
    <lineage>
        <taxon>Eukaryota</taxon>
        <taxon>Fungi</taxon>
        <taxon>Dikarya</taxon>
        <taxon>Basidiomycota</taxon>
        <taxon>Agaricomycotina</taxon>
        <taxon>Agaricomycetes</taxon>
        <taxon>Cantharellales</taxon>
        <taxon>Ceratobasidiaceae</taxon>
        <taxon>Rhizoctonia</taxon>
    </lineage>
</organism>
<name>X8J1H5_9AGAM</name>
<evidence type="ECO:0000313" key="2">
    <source>
        <dbReference type="EMBL" id="EUC55855.1"/>
    </source>
</evidence>
<comment type="caution">
    <text evidence="2">The sequence shown here is derived from an EMBL/GenBank/DDBJ whole genome shotgun (WGS) entry which is preliminary data.</text>
</comment>
<accession>X8J1H5</accession>
<dbReference type="AlphaFoldDB" id="X8J1H5"/>
<evidence type="ECO:0000313" key="3">
    <source>
        <dbReference type="Proteomes" id="UP000030108"/>
    </source>
</evidence>
<evidence type="ECO:0000256" key="1">
    <source>
        <dbReference type="SAM" id="MobiDB-lite"/>
    </source>
</evidence>
<sequence length="222" mass="24262">MPINPTKDDGRNSDECPTFRAECSKFNTRCPENRSALFGPSRPYDPRLRPINYPLPPPIPEMLIGGGRPSLLAAQGWDIRNVNRRPNWTSRELPRKEMGYGEAWDNGLVRTAPLAPLTGSNAATYIPSRLPGQYTLHAYTSAPAPQQRPSAPPARSLTPPLRSYSPSMPVPTTPVRASSTVDAPATPTRALGNHPELPYDISPVFYARRRAVSAASPAIVTQ</sequence>
<feature type="non-terminal residue" evidence="2">
    <location>
        <position position="222"/>
    </location>
</feature>
<feature type="compositionally biased region" description="Low complexity" evidence="1">
    <location>
        <begin position="142"/>
        <end position="156"/>
    </location>
</feature>
<dbReference type="Proteomes" id="UP000030108">
    <property type="component" value="Unassembled WGS sequence"/>
</dbReference>
<proteinExistence type="predicted"/>
<gene>
    <name evidence="2" type="ORF">RSOL_141160</name>
</gene>
<protein>
    <submittedName>
        <fullName evidence="2">Uncharacterized protein</fullName>
    </submittedName>
</protein>
<feature type="region of interest" description="Disordered" evidence="1">
    <location>
        <begin position="142"/>
        <end position="196"/>
    </location>
</feature>
<reference evidence="3" key="1">
    <citation type="journal article" date="2014" name="Genome Announc.">
        <title>Draft genome sequence of the plant-pathogenic soil fungus Rhizoctonia solani anastomosis group 3 strain Rhs1AP.</title>
        <authorList>
            <person name="Cubeta M.A."/>
            <person name="Thomas E."/>
            <person name="Dean R.A."/>
            <person name="Jabaji S."/>
            <person name="Neate S.M."/>
            <person name="Tavantzis S."/>
            <person name="Toda T."/>
            <person name="Vilgalys R."/>
            <person name="Bharathan N."/>
            <person name="Fedorova-Abrams N."/>
            <person name="Pakala S.B."/>
            <person name="Pakala S.M."/>
            <person name="Zafar N."/>
            <person name="Joardar V."/>
            <person name="Losada L."/>
            <person name="Nierman W.C."/>
        </authorList>
    </citation>
    <scope>NUCLEOTIDE SEQUENCE [LARGE SCALE GENOMIC DNA]</scope>
    <source>
        <strain evidence="3">AG-3</strain>
    </source>
</reference>